<sequence length="133" mass="14333">MKSHFVVTTLLTVSVAIVIQNDESAVNDVEEFNANHILQDYVVGNHYKFSDDSVVNRAQAHAAGRSLLPSISFNCGVCTRYRIESDGKWTCVAYKNSCTGFTGDESGGGGSFRRSLTESTPEDGAVMTDGADD</sequence>
<evidence type="ECO:0000313" key="4">
    <source>
        <dbReference type="EMBL" id="KAF4730078.1"/>
    </source>
</evidence>
<evidence type="ECO:0000256" key="1">
    <source>
        <dbReference type="SAM" id="MobiDB-lite"/>
    </source>
</evidence>
<protein>
    <submittedName>
        <fullName evidence="4">Uncharacterized protein</fullName>
    </submittedName>
</protein>
<dbReference type="Proteomes" id="UP000541610">
    <property type="component" value="Unassembled WGS sequence"/>
</dbReference>
<evidence type="ECO:0000256" key="2">
    <source>
        <dbReference type="SAM" id="SignalP"/>
    </source>
</evidence>
<feature type="signal peptide" evidence="2">
    <location>
        <begin position="1"/>
        <end position="16"/>
    </location>
</feature>
<dbReference type="Proteomes" id="UP000574390">
    <property type="component" value="Unassembled WGS sequence"/>
</dbReference>
<dbReference type="AlphaFoldDB" id="A0A7J6SAY8"/>
<gene>
    <name evidence="3" type="ORF">FOZ60_000693</name>
    <name evidence="4" type="ORF">FOZ62_022255</name>
</gene>
<evidence type="ECO:0000313" key="3">
    <source>
        <dbReference type="EMBL" id="KAF4690030.1"/>
    </source>
</evidence>
<feature type="chain" id="PRO_5036205768" evidence="2">
    <location>
        <begin position="17"/>
        <end position="133"/>
    </location>
</feature>
<feature type="region of interest" description="Disordered" evidence="1">
    <location>
        <begin position="100"/>
        <end position="133"/>
    </location>
</feature>
<evidence type="ECO:0000313" key="6">
    <source>
        <dbReference type="Proteomes" id="UP000574390"/>
    </source>
</evidence>
<organism evidence="4 6">
    <name type="scientific">Perkinsus olseni</name>
    <name type="common">Perkinsus atlanticus</name>
    <dbReference type="NCBI Taxonomy" id="32597"/>
    <lineage>
        <taxon>Eukaryota</taxon>
        <taxon>Sar</taxon>
        <taxon>Alveolata</taxon>
        <taxon>Perkinsozoa</taxon>
        <taxon>Perkinsea</taxon>
        <taxon>Perkinsida</taxon>
        <taxon>Perkinsidae</taxon>
        <taxon>Perkinsus</taxon>
    </lineage>
</organism>
<dbReference type="EMBL" id="JABANM010016045">
    <property type="protein sequence ID" value="KAF4730078.1"/>
    <property type="molecule type" value="Genomic_DNA"/>
</dbReference>
<comment type="caution">
    <text evidence="4">The sequence shown here is derived from an EMBL/GenBank/DDBJ whole genome shotgun (WGS) entry which is preliminary data.</text>
</comment>
<accession>A0A7J6SAY8</accession>
<dbReference type="EMBL" id="JABANP010000108">
    <property type="protein sequence ID" value="KAF4690030.1"/>
    <property type="molecule type" value="Genomic_DNA"/>
</dbReference>
<name>A0A7J6SAY8_PEROL</name>
<keyword evidence="2" id="KW-0732">Signal</keyword>
<evidence type="ECO:0000313" key="5">
    <source>
        <dbReference type="Proteomes" id="UP000541610"/>
    </source>
</evidence>
<proteinExistence type="predicted"/>
<reference evidence="5 6" key="1">
    <citation type="submission" date="2020-04" db="EMBL/GenBank/DDBJ databases">
        <title>Perkinsus olseni comparative genomics.</title>
        <authorList>
            <person name="Bogema D.R."/>
        </authorList>
    </citation>
    <scope>NUCLEOTIDE SEQUENCE [LARGE SCALE GENOMIC DNA]</scope>
    <source>
        <strain evidence="3">00978-12</strain>
        <strain evidence="4">ATCC PRA-205</strain>
    </source>
</reference>